<evidence type="ECO:0000256" key="2">
    <source>
        <dbReference type="ARBA" id="ARBA00022525"/>
    </source>
</evidence>
<dbReference type="InterPro" id="IPR049883">
    <property type="entry name" value="NOTCH1_EGF-like"/>
</dbReference>
<dbReference type="Pfam" id="PF00008">
    <property type="entry name" value="EGF"/>
    <property type="match status" value="2"/>
</dbReference>
<feature type="transmembrane region" description="Helical" evidence="7">
    <location>
        <begin position="321"/>
        <end position="346"/>
    </location>
</feature>
<evidence type="ECO:0000259" key="9">
    <source>
        <dbReference type="PROSITE" id="PS50026"/>
    </source>
</evidence>
<dbReference type="PROSITE" id="PS01187">
    <property type="entry name" value="EGF_CA"/>
    <property type="match status" value="1"/>
</dbReference>
<dbReference type="Proteomes" id="UP000095283">
    <property type="component" value="Unplaced"/>
</dbReference>
<keyword evidence="7" id="KW-1133">Transmembrane helix</keyword>
<dbReference type="Pfam" id="PF07645">
    <property type="entry name" value="EGF_CA"/>
    <property type="match status" value="3"/>
</dbReference>
<dbReference type="InterPro" id="IPR000152">
    <property type="entry name" value="EGF-type_Asp/Asn_hydroxyl_site"/>
</dbReference>
<dbReference type="PROSITE" id="PS00010">
    <property type="entry name" value="ASX_HYDROXYL"/>
    <property type="match status" value="4"/>
</dbReference>
<evidence type="ECO:0000313" key="10">
    <source>
        <dbReference type="Proteomes" id="UP000095283"/>
    </source>
</evidence>
<dbReference type="GO" id="GO:0005576">
    <property type="term" value="C:extracellular region"/>
    <property type="evidence" value="ECO:0007669"/>
    <property type="project" value="UniProtKB-SubCell"/>
</dbReference>
<dbReference type="WBParaSite" id="Hba_19789">
    <property type="protein sequence ID" value="Hba_19789"/>
    <property type="gene ID" value="Hba_19789"/>
</dbReference>
<feature type="domain" description="EGF-like" evidence="9">
    <location>
        <begin position="347"/>
        <end position="386"/>
    </location>
</feature>
<dbReference type="PANTHER" id="PTHR24040:SF16">
    <property type="entry name" value="FIBRILLIN-2-LIKE PROTEIN"/>
    <property type="match status" value="1"/>
</dbReference>
<keyword evidence="5" id="KW-0325">Glycoprotein</keyword>
<reference evidence="11" key="1">
    <citation type="submission" date="2016-11" db="UniProtKB">
        <authorList>
            <consortium name="WormBaseParasite"/>
        </authorList>
    </citation>
    <scope>IDENTIFICATION</scope>
</reference>
<feature type="domain" description="EGF-like" evidence="9">
    <location>
        <begin position="53"/>
        <end position="91"/>
    </location>
</feature>
<dbReference type="PANTHER" id="PTHR24040">
    <property type="entry name" value="LAMININ G-LIKE DOMAIN-CONTAINING PROTEIN"/>
    <property type="match status" value="1"/>
</dbReference>
<dbReference type="FunFam" id="2.10.25.10:FF:000291">
    <property type="entry name" value="Transmembrane matrix receptor MUP-4"/>
    <property type="match status" value="1"/>
</dbReference>
<keyword evidence="8" id="KW-0732">Signal</keyword>
<feature type="domain" description="EGF-like" evidence="9">
    <location>
        <begin position="103"/>
        <end position="141"/>
    </location>
</feature>
<sequence length="404" mass="45846">MVIFVRFLFQIISVLDLCVIRSLTNVKLKEPVIPQYQIHVIVVKKKSAYPIMLIDECAAGTHDCDRNAKCTDTDESFICSCNSGFLDKSPDQTRKPGRQCTEQRNECAENRHNCSTNANCIDLADGFLCRCKDDFVDVSPNPHVFGGLVCRPLVNECAAKGTNTCHEHAICIVNQICESGRHDCDVNARCIERGANDYECICKAGYLDKSPLPHRPGRRCLERVCLDDSKHDCHAAAICEETDGPEKYICKCRDGYIDNNKLKPGRECKELVNECLDTSLNDCDPAATCRDTEEGFTCTCPIGSKDQSPDPKKPGRNCFGVLLYFFFYMFYCLCYYIFFLFIYLFLVINECLAENLNDCDKNAECIDTREGYECKCKAPYKDMLLENPGRVCRCRSFRFYVAIK</sequence>
<evidence type="ECO:0000256" key="3">
    <source>
        <dbReference type="ARBA" id="ARBA00022536"/>
    </source>
</evidence>
<feature type="domain" description="EGF-like" evidence="9">
    <location>
        <begin position="271"/>
        <end position="310"/>
    </location>
</feature>
<evidence type="ECO:0000313" key="11">
    <source>
        <dbReference type="WBParaSite" id="Hba_19789"/>
    </source>
</evidence>
<proteinExistence type="predicted"/>
<evidence type="ECO:0000256" key="4">
    <source>
        <dbReference type="ARBA" id="ARBA00023157"/>
    </source>
</evidence>
<dbReference type="PROSITE" id="PS50026">
    <property type="entry name" value="EGF_3"/>
    <property type="match status" value="5"/>
</dbReference>
<dbReference type="AlphaFoldDB" id="A0A1I7XR27"/>
<evidence type="ECO:0000256" key="8">
    <source>
        <dbReference type="SAM" id="SignalP"/>
    </source>
</evidence>
<organism evidence="10 11">
    <name type="scientific">Heterorhabditis bacteriophora</name>
    <name type="common">Entomopathogenic nematode worm</name>
    <dbReference type="NCBI Taxonomy" id="37862"/>
    <lineage>
        <taxon>Eukaryota</taxon>
        <taxon>Metazoa</taxon>
        <taxon>Ecdysozoa</taxon>
        <taxon>Nematoda</taxon>
        <taxon>Chromadorea</taxon>
        <taxon>Rhabditida</taxon>
        <taxon>Rhabditina</taxon>
        <taxon>Rhabditomorpha</taxon>
        <taxon>Strongyloidea</taxon>
        <taxon>Heterorhabditidae</taxon>
        <taxon>Heterorhabditis</taxon>
    </lineage>
</organism>
<evidence type="ECO:0000256" key="6">
    <source>
        <dbReference type="PROSITE-ProRule" id="PRU00076"/>
    </source>
</evidence>
<evidence type="ECO:0000256" key="5">
    <source>
        <dbReference type="ARBA" id="ARBA00023180"/>
    </source>
</evidence>
<dbReference type="SUPFAM" id="SSF57196">
    <property type="entry name" value="EGF/Laminin"/>
    <property type="match status" value="2"/>
</dbReference>
<feature type="chain" id="PRO_5009311352" evidence="8">
    <location>
        <begin position="17"/>
        <end position="404"/>
    </location>
</feature>
<feature type="signal peptide" evidence="8">
    <location>
        <begin position="1"/>
        <end position="16"/>
    </location>
</feature>
<keyword evidence="3 6" id="KW-0245">EGF-like domain</keyword>
<dbReference type="InterPro" id="IPR018097">
    <property type="entry name" value="EGF_Ca-bd_CS"/>
</dbReference>
<dbReference type="SMART" id="SM00181">
    <property type="entry name" value="EGF"/>
    <property type="match status" value="6"/>
</dbReference>
<dbReference type="InterPro" id="IPR001881">
    <property type="entry name" value="EGF-like_Ca-bd_dom"/>
</dbReference>
<feature type="domain" description="EGF-like" evidence="9">
    <location>
        <begin position="173"/>
        <end position="212"/>
    </location>
</feature>
<keyword evidence="10" id="KW-1185">Reference proteome</keyword>
<accession>A0A1I7XR27</accession>
<keyword evidence="2" id="KW-0964">Secreted</keyword>
<comment type="subcellular location">
    <subcellularLocation>
        <location evidence="1">Secreted</location>
    </subcellularLocation>
</comment>
<keyword evidence="7" id="KW-0812">Transmembrane</keyword>
<dbReference type="GO" id="GO:0005509">
    <property type="term" value="F:calcium ion binding"/>
    <property type="evidence" value="ECO:0007669"/>
    <property type="project" value="InterPro"/>
</dbReference>
<comment type="caution">
    <text evidence="6">Lacks conserved residue(s) required for the propagation of feature annotation.</text>
</comment>
<evidence type="ECO:0000256" key="7">
    <source>
        <dbReference type="SAM" id="Phobius"/>
    </source>
</evidence>
<name>A0A1I7XR27_HETBA</name>
<keyword evidence="4" id="KW-1015">Disulfide bond</keyword>
<dbReference type="SMART" id="SM00179">
    <property type="entry name" value="EGF_CA"/>
    <property type="match status" value="6"/>
</dbReference>
<dbReference type="InterPro" id="IPR000742">
    <property type="entry name" value="EGF"/>
</dbReference>
<dbReference type="CDD" id="cd00054">
    <property type="entry name" value="EGF_CA"/>
    <property type="match status" value="1"/>
</dbReference>
<keyword evidence="7" id="KW-0472">Membrane</keyword>
<evidence type="ECO:0000256" key="1">
    <source>
        <dbReference type="ARBA" id="ARBA00004613"/>
    </source>
</evidence>
<protein>
    <submittedName>
        <fullName evidence="11">EGF-like domain protein</fullName>
    </submittedName>
</protein>
<dbReference type="Gene3D" id="2.10.25.10">
    <property type="entry name" value="Laminin"/>
    <property type="match status" value="6"/>
</dbReference>
<dbReference type="InterPro" id="IPR051145">
    <property type="entry name" value="GAS-SHBG-PROS"/>
</dbReference>